<dbReference type="InterPro" id="IPR051448">
    <property type="entry name" value="CdaR-like_regulators"/>
</dbReference>
<evidence type="ECO:0000259" key="4">
    <source>
        <dbReference type="Pfam" id="PF17853"/>
    </source>
</evidence>
<dbReference type="OrthoDB" id="143422at2"/>
<organism evidence="5 6">
    <name type="scientific">Thermohalobacter berrensis</name>
    <dbReference type="NCBI Taxonomy" id="99594"/>
    <lineage>
        <taxon>Bacteria</taxon>
        <taxon>Bacillati</taxon>
        <taxon>Bacillota</taxon>
        <taxon>Tissierellia</taxon>
        <taxon>Tissierellales</taxon>
        <taxon>Thermohalobacteraceae</taxon>
        <taxon>Thermohalobacter</taxon>
    </lineage>
</organism>
<comment type="caution">
    <text evidence="5">The sequence shown here is derived from an EMBL/GenBank/DDBJ whole genome shotgun (WGS) entry which is preliminary data.</text>
</comment>
<dbReference type="EMBL" id="MCIB01000016">
    <property type="protein sequence ID" value="RKD31674.1"/>
    <property type="molecule type" value="Genomic_DNA"/>
</dbReference>
<dbReference type="Gene3D" id="3.30.450.40">
    <property type="match status" value="1"/>
</dbReference>
<dbReference type="InterPro" id="IPR042070">
    <property type="entry name" value="PucR_C-HTH_sf"/>
</dbReference>
<evidence type="ECO:0000256" key="1">
    <source>
        <dbReference type="ARBA" id="ARBA00006754"/>
    </source>
</evidence>
<dbReference type="Pfam" id="PF07905">
    <property type="entry name" value="PucR"/>
    <property type="match status" value="1"/>
</dbReference>
<dbReference type="PANTHER" id="PTHR33744:SF1">
    <property type="entry name" value="DNA-BINDING TRANSCRIPTIONAL ACTIVATOR ADER"/>
    <property type="match status" value="1"/>
</dbReference>
<dbReference type="Proteomes" id="UP000284177">
    <property type="component" value="Unassembled WGS sequence"/>
</dbReference>
<evidence type="ECO:0000313" key="6">
    <source>
        <dbReference type="Proteomes" id="UP000284177"/>
    </source>
</evidence>
<accession>A0A419T284</accession>
<dbReference type="Pfam" id="PF13556">
    <property type="entry name" value="HTH_30"/>
    <property type="match status" value="1"/>
</dbReference>
<reference evidence="5 6" key="1">
    <citation type="submission" date="2016-08" db="EMBL/GenBank/DDBJ databases">
        <title>Novel Firmicutes and Novel Genomes.</title>
        <authorList>
            <person name="Poppleton D.I."/>
            <person name="Gribaldo S."/>
        </authorList>
    </citation>
    <scope>NUCLEOTIDE SEQUENCE [LARGE SCALE GENOMIC DNA]</scope>
    <source>
        <strain evidence="5 6">CTT3</strain>
    </source>
</reference>
<evidence type="ECO:0000313" key="5">
    <source>
        <dbReference type="EMBL" id="RKD31674.1"/>
    </source>
</evidence>
<sequence>MGRQNGVTIKDVLKMNCMEKCKLIAGFKGVDNTVSRVNIMADPDILNWVHEGELLLTTAYSFRKDSIEIQKKLIKECSRKGLAGIGIKIHPYLKRLSSEVIDLANTLNFPIIDLYYDIPFSDIMTPIFKEIFNKEALLLQRLDRIHEELMNAMLSGASIESIANVIHKNLNNPVLIKLEFPNKQIMKFGDLDKYIKELLINNMRSFYNSSSFNYHEKKFTETTELISGKYIKRVILPIVVKNTIYGHIFSWAIDTPFSGFDLSILETASTTIALEILKKLSVSEVENRYKSEYLEDLISLDKKRKKKALERASFFNLGLDNIYVVSIINLINSHMGKDKLSTDEVQQTISGIIRAIKDLMNKLDIKGFVSSKTDSIRILLFDSDGERLTMKIGQIRQNIKKVLDNKITNLEYRAGFGRPYKGLENVYKSYTDAIKAIHAGEILGESKITSFNELGIYKLLCNDNLKDEMEIFYNETLKILVEYDKNKSTELVKTLESYFKYNGNLKQMSKALFTHYNTVLYRIQRIKEITGMDLDNAEDRLNLQIALKIKPILDV</sequence>
<dbReference type="InterPro" id="IPR029016">
    <property type="entry name" value="GAF-like_dom_sf"/>
</dbReference>
<dbReference type="Gene3D" id="1.10.10.2840">
    <property type="entry name" value="PucR C-terminal helix-turn-helix domain"/>
    <property type="match status" value="1"/>
</dbReference>
<gene>
    <name evidence="5" type="ORF">BET03_12165</name>
</gene>
<dbReference type="InterPro" id="IPR012914">
    <property type="entry name" value="PucR_dom"/>
</dbReference>
<dbReference type="InterPro" id="IPR025736">
    <property type="entry name" value="PucR_C-HTH_dom"/>
</dbReference>
<feature type="domain" description="Purine catabolism PurC-like" evidence="2">
    <location>
        <begin position="11"/>
        <end position="131"/>
    </location>
</feature>
<feature type="domain" description="CdaR GGDEF-like" evidence="4">
    <location>
        <begin position="307"/>
        <end position="438"/>
    </location>
</feature>
<proteinExistence type="inferred from homology"/>
<keyword evidence="6" id="KW-1185">Reference proteome</keyword>
<evidence type="ECO:0000259" key="3">
    <source>
        <dbReference type="Pfam" id="PF13556"/>
    </source>
</evidence>
<protein>
    <submittedName>
        <fullName evidence="5">CdaR family transcriptional regulator</fullName>
    </submittedName>
</protein>
<dbReference type="AlphaFoldDB" id="A0A419T284"/>
<name>A0A419T284_9FIRM</name>
<dbReference type="PANTHER" id="PTHR33744">
    <property type="entry name" value="CARBOHYDRATE DIACID REGULATOR"/>
    <property type="match status" value="1"/>
</dbReference>
<comment type="similarity">
    <text evidence="1">Belongs to the CdaR family.</text>
</comment>
<feature type="domain" description="PucR C-terminal helix-turn-helix" evidence="3">
    <location>
        <begin position="491"/>
        <end position="549"/>
    </location>
</feature>
<dbReference type="Pfam" id="PF17853">
    <property type="entry name" value="GGDEF_2"/>
    <property type="match status" value="1"/>
</dbReference>
<dbReference type="InterPro" id="IPR041522">
    <property type="entry name" value="CdaR_GGDEF"/>
</dbReference>
<evidence type="ECO:0000259" key="2">
    <source>
        <dbReference type="Pfam" id="PF07905"/>
    </source>
</evidence>